<reference evidence="1" key="1">
    <citation type="submission" date="2020-01" db="EMBL/GenBank/DDBJ databases">
        <authorList>
            <person name="Mishra B."/>
        </authorList>
    </citation>
    <scope>NUCLEOTIDE SEQUENCE [LARGE SCALE GENOMIC DNA]</scope>
</reference>
<dbReference type="Proteomes" id="UP000467841">
    <property type="component" value="Unassembled WGS sequence"/>
</dbReference>
<dbReference type="AlphaFoldDB" id="A0A6D2JUU7"/>
<organism evidence="1 2">
    <name type="scientific">Microthlaspi erraticum</name>
    <dbReference type="NCBI Taxonomy" id="1685480"/>
    <lineage>
        <taxon>Eukaryota</taxon>
        <taxon>Viridiplantae</taxon>
        <taxon>Streptophyta</taxon>
        <taxon>Embryophyta</taxon>
        <taxon>Tracheophyta</taxon>
        <taxon>Spermatophyta</taxon>
        <taxon>Magnoliopsida</taxon>
        <taxon>eudicotyledons</taxon>
        <taxon>Gunneridae</taxon>
        <taxon>Pentapetalae</taxon>
        <taxon>rosids</taxon>
        <taxon>malvids</taxon>
        <taxon>Brassicales</taxon>
        <taxon>Brassicaceae</taxon>
        <taxon>Coluteocarpeae</taxon>
        <taxon>Microthlaspi</taxon>
    </lineage>
</organism>
<proteinExistence type="predicted"/>
<evidence type="ECO:0000313" key="2">
    <source>
        <dbReference type="Proteomes" id="UP000467841"/>
    </source>
</evidence>
<name>A0A6D2JUU7_9BRAS</name>
<protein>
    <submittedName>
        <fullName evidence="1">Uncharacterized protein</fullName>
    </submittedName>
</protein>
<comment type="caution">
    <text evidence="1">The sequence shown here is derived from an EMBL/GenBank/DDBJ whole genome shotgun (WGS) entry which is preliminary data.</text>
</comment>
<dbReference type="EMBL" id="CACVBM020001307">
    <property type="protein sequence ID" value="CAA7044736.1"/>
    <property type="molecule type" value="Genomic_DNA"/>
</dbReference>
<sequence>MAAMDPRNNGYVDPLNERERDEDLEVAEVVEVQDDQSVVSLKSNDSESKKKTIMENNGWTNAIILLGNQGLATFTTFSWI</sequence>
<keyword evidence="2" id="KW-1185">Reference proteome</keyword>
<evidence type="ECO:0000313" key="1">
    <source>
        <dbReference type="EMBL" id="CAA7044736.1"/>
    </source>
</evidence>
<accession>A0A6D2JUU7</accession>
<gene>
    <name evidence="1" type="ORF">MERR_LOCUS31971</name>
</gene>